<feature type="signal peptide" evidence="2">
    <location>
        <begin position="1"/>
        <end position="22"/>
    </location>
</feature>
<dbReference type="Proteomes" id="UP000326354">
    <property type="component" value="Chromosome"/>
</dbReference>
<organism evidence="3 4">
    <name type="scientific">Uabimicrobium amorphum</name>
    <dbReference type="NCBI Taxonomy" id="2596890"/>
    <lineage>
        <taxon>Bacteria</taxon>
        <taxon>Pseudomonadati</taxon>
        <taxon>Planctomycetota</taxon>
        <taxon>Candidatus Uabimicrobiia</taxon>
        <taxon>Candidatus Uabimicrobiales</taxon>
        <taxon>Candidatus Uabimicrobiaceae</taxon>
        <taxon>Candidatus Uabimicrobium</taxon>
    </lineage>
</organism>
<feature type="chain" id="PRO_5024903598" description="DUF5667 domain-containing protein" evidence="2">
    <location>
        <begin position="23"/>
        <end position="378"/>
    </location>
</feature>
<evidence type="ECO:0000313" key="3">
    <source>
        <dbReference type="EMBL" id="BBM83256.1"/>
    </source>
</evidence>
<name>A0A5S9F254_UABAM</name>
<keyword evidence="1" id="KW-0175">Coiled coil</keyword>
<accession>A0A5S9F254</accession>
<protein>
    <recommendedName>
        <fullName evidence="5">DUF5667 domain-containing protein</fullName>
    </recommendedName>
</protein>
<dbReference type="EMBL" id="AP019860">
    <property type="protein sequence ID" value="BBM83256.1"/>
    <property type="molecule type" value="Genomic_DNA"/>
</dbReference>
<dbReference type="Gene3D" id="1.20.5.340">
    <property type="match status" value="1"/>
</dbReference>
<dbReference type="AlphaFoldDB" id="A0A5S9F254"/>
<dbReference type="KEGG" id="uam:UABAM_01607"/>
<gene>
    <name evidence="3" type="ORF">UABAM_01607</name>
</gene>
<dbReference type="RefSeq" id="WP_151967464.1">
    <property type="nucleotide sequence ID" value="NZ_AP019860.1"/>
</dbReference>
<reference evidence="3 4" key="1">
    <citation type="submission" date="2019-08" db="EMBL/GenBank/DDBJ databases">
        <title>Complete genome sequence of Candidatus Uab amorphum.</title>
        <authorList>
            <person name="Shiratori T."/>
            <person name="Suzuki S."/>
            <person name="Kakizawa Y."/>
            <person name="Ishida K."/>
        </authorList>
    </citation>
    <scope>NUCLEOTIDE SEQUENCE [LARGE SCALE GENOMIC DNA]</scope>
    <source>
        <strain evidence="3 4">SRT547</strain>
    </source>
</reference>
<keyword evidence="2" id="KW-0732">Signal</keyword>
<keyword evidence="4" id="KW-1185">Reference proteome</keyword>
<evidence type="ECO:0000313" key="4">
    <source>
        <dbReference type="Proteomes" id="UP000326354"/>
    </source>
</evidence>
<sequence>MNKYMKLFFIVCFFLPLTHIFAETEHKITYDLLTCDKKTDLLDEGDDKFSVTIKISGKVTKGDLALLDKLTKKTLKRQRKKINKRVIKFNNRLGKLDLTDKGHRDWFREKAQDELNQLWEGLQSNAETQVKKDVQKKWKEIQKNNKAYKKHKIVFRVRFAVHVIKISSTIISIVASGGTNIISYVSLVLNIATFANFIKESKIDQDKTRKALVGSLAVYTSEAERLQKARDENREESIIEAFEESLENSKNTLLANLAEHRVSVGKMQTNVLKMDKKITKAKKQYEKLQKKMKKNDVDIQNTEEDLAKLDKKIQDLDKALDNLVSDIDDELERLANVGVPEEEKTFLQAAKSYISVSTTLEAVELIGSIVSDIVVITS</sequence>
<feature type="coiled-coil region" evidence="1">
    <location>
        <begin position="271"/>
        <end position="333"/>
    </location>
</feature>
<evidence type="ECO:0000256" key="2">
    <source>
        <dbReference type="SAM" id="SignalP"/>
    </source>
</evidence>
<proteinExistence type="predicted"/>
<evidence type="ECO:0000256" key="1">
    <source>
        <dbReference type="SAM" id="Coils"/>
    </source>
</evidence>
<evidence type="ECO:0008006" key="5">
    <source>
        <dbReference type="Google" id="ProtNLM"/>
    </source>
</evidence>